<keyword evidence="5" id="KW-1185">Reference proteome</keyword>
<dbReference type="Pfam" id="PF10551">
    <property type="entry name" value="MULE"/>
    <property type="match status" value="1"/>
</dbReference>
<evidence type="ECO:0000313" key="5">
    <source>
        <dbReference type="Proteomes" id="UP000596661"/>
    </source>
</evidence>
<organism evidence="4 5">
    <name type="scientific">Cannabis sativa</name>
    <name type="common">Hemp</name>
    <name type="synonym">Marijuana</name>
    <dbReference type="NCBI Taxonomy" id="3483"/>
    <lineage>
        <taxon>Eukaryota</taxon>
        <taxon>Viridiplantae</taxon>
        <taxon>Streptophyta</taxon>
        <taxon>Embryophyta</taxon>
        <taxon>Tracheophyta</taxon>
        <taxon>Spermatophyta</taxon>
        <taxon>Magnoliopsida</taxon>
        <taxon>eudicotyledons</taxon>
        <taxon>Gunneridae</taxon>
        <taxon>Pentapetalae</taxon>
        <taxon>rosids</taxon>
        <taxon>fabids</taxon>
        <taxon>Rosales</taxon>
        <taxon>Cannabaceae</taxon>
        <taxon>Cannabis</taxon>
    </lineage>
</organism>
<dbReference type="InterPro" id="IPR018289">
    <property type="entry name" value="MULE_transposase_dom"/>
</dbReference>
<dbReference type="PANTHER" id="PTHR31973:SF199">
    <property type="entry name" value="SWIM-TYPE DOMAIN-CONTAINING PROTEIN"/>
    <property type="match status" value="1"/>
</dbReference>
<dbReference type="AlphaFoldDB" id="A0A803QB63"/>
<feature type="compositionally biased region" description="Basic and acidic residues" evidence="1">
    <location>
        <begin position="721"/>
        <end position="730"/>
    </location>
</feature>
<feature type="domain" description="Transposase MuDR plant" evidence="2">
    <location>
        <begin position="252"/>
        <end position="318"/>
    </location>
</feature>
<evidence type="ECO:0000259" key="3">
    <source>
        <dbReference type="Pfam" id="PF10551"/>
    </source>
</evidence>
<dbReference type="EMBL" id="UZAU01000683">
    <property type="status" value="NOT_ANNOTATED_CDS"/>
    <property type="molecule type" value="Genomic_DNA"/>
</dbReference>
<reference evidence="4" key="1">
    <citation type="submission" date="2018-11" db="EMBL/GenBank/DDBJ databases">
        <authorList>
            <person name="Grassa J C."/>
        </authorList>
    </citation>
    <scope>NUCLEOTIDE SEQUENCE [LARGE SCALE GENOMIC DNA]</scope>
</reference>
<evidence type="ECO:0000256" key="1">
    <source>
        <dbReference type="SAM" id="MobiDB-lite"/>
    </source>
</evidence>
<dbReference type="InterPro" id="IPR004332">
    <property type="entry name" value="Transposase_MuDR"/>
</dbReference>
<evidence type="ECO:0000313" key="4">
    <source>
        <dbReference type="EnsemblPlants" id="cds.evm.model.08.411"/>
    </source>
</evidence>
<name>A0A803QB63_CANSA</name>
<feature type="region of interest" description="Disordered" evidence="1">
    <location>
        <begin position="625"/>
        <end position="665"/>
    </location>
</feature>
<sequence>MLLRLRGRTNDQNLKLAVKKVCEKEVETHAHLFVDCMYTKRIAAAISCCYGIIKWSRDIKELQNGCPKAVFNLRNQLQNVVKAAMIYFVWRNKNLCVFESKCLTISSVTKEIQKEVKYRVGVAMAFRRRNKDDAPPNYRGNDDLFTVKLFHGGRWFTPYGNLRQKLEEMAIGLNYKFPFGFPFKPYKKHLNMGIRVVEASIILDDLRDRRYRKAQVYMVMPEPIVDLEWKEGPEALRHILDSQKLHKCTIEDFKFALGMEFANITQLTTALKEHFIHMCKEYVLINNDSRKFRAKCKANGCPWLVHAHVQEDKRTFKVTSYKETHDCGIALDNRHINARWLSKYFLDQFRMHPNMDFKSFKEMTKDSKFSKVTESQFYRAKNYARAQLEGSVGQQYAMLEDYCNQVLATNLGSTAKIQTNLVDGKRIFKRVYICLKAYKDGFLRRCRPLIGLEGCFLKGYCKGVLLAAVGIDEASCIFPIAYAVTEKETTSSWTWFLELLKDDLTPTNPNTFTMMSDRKNGLQNAVESIFNTPDSRFCVRHMYGNFKKDYPGLELKQMLWAAARATTPAEVFQLSRIPCGHALAAIWFCNHHQWGYIHDYYQKQAFQAAYEGTIFLMSSPDQWPNKGHNPILPPGDHNLPGRPRKKRKRAGDEPPPPTSTKTRQFGLVMHCSNCKEAGHTKAKCKKLKTTTPQTQVEKKKGGRPPSKNPSEETLKRRKRNEKQLARETRDNAQAAPNAGSSNPTT</sequence>
<dbReference type="Gramene" id="evm.model.08.411">
    <property type="protein sequence ID" value="cds.evm.model.08.411"/>
    <property type="gene ID" value="evm.TU.08.411"/>
</dbReference>
<proteinExistence type="predicted"/>
<dbReference type="Pfam" id="PF03108">
    <property type="entry name" value="DBD_Tnp_Mut"/>
    <property type="match status" value="1"/>
</dbReference>
<reference evidence="4" key="2">
    <citation type="submission" date="2021-03" db="UniProtKB">
        <authorList>
            <consortium name="EnsemblPlants"/>
        </authorList>
    </citation>
    <scope>IDENTIFICATION</scope>
</reference>
<dbReference type="EnsemblPlants" id="evm.model.08.411">
    <property type="protein sequence ID" value="cds.evm.model.08.411"/>
    <property type="gene ID" value="evm.TU.08.411"/>
</dbReference>
<dbReference type="PANTHER" id="PTHR31973">
    <property type="entry name" value="POLYPROTEIN, PUTATIVE-RELATED"/>
    <property type="match status" value="1"/>
</dbReference>
<feature type="region of interest" description="Disordered" evidence="1">
    <location>
        <begin position="680"/>
        <end position="745"/>
    </location>
</feature>
<evidence type="ECO:0000259" key="2">
    <source>
        <dbReference type="Pfam" id="PF03108"/>
    </source>
</evidence>
<feature type="domain" description="MULE transposase" evidence="3">
    <location>
        <begin position="451"/>
        <end position="544"/>
    </location>
</feature>
<accession>A0A803QB63</accession>
<dbReference type="Proteomes" id="UP000596661">
    <property type="component" value="Chromosome 8"/>
</dbReference>
<protein>
    <submittedName>
        <fullName evidence="4">Uncharacterized protein</fullName>
    </submittedName>
</protein>